<protein>
    <submittedName>
        <fullName evidence="5">Bacterial regulatory helix-turn-helix s, AraC family protein</fullName>
    </submittedName>
</protein>
<keyword evidence="1" id="KW-0805">Transcription regulation</keyword>
<keyword evidence="3" id="KW-0804">Transcription</keyword>
<evidence type="ECO:0000259" key="4">
    <source>
        <dbReference type="PROSITE" id="PS01124"/>
    </source>
</evidence>
<dbReference type="Gene3D" id="1.10.10.60">
    <property type="entry name" value="Homeodomain-like"/>
    <property type="match status" value="1"/>
</dbReference>
<dbReference type="GeneID" id="5301599"/>
<dbReference type="InterPro" id="IPR050204">
    <property type="entry name" value="AraC_XylS_family_regulators"/>
</dbReference>
<evidence type="ECO:0000256" key="2">
    <source>
        <dbReference type="ARBA" id="ARBA00023125"/>
    </source>
</evidence>
<dbReference type="RefSeq" id="WP_005840958.1">
    <property type="nucleotide sequence ID" value="NZ_JNHM01000029.1"/>
</dbReference>
<dbReference type="GO" id="GO:0043565">
    <property type="term" value="F:sequence-specific DNA binding"/>
    <property type="evidence" value="ECO:0007669"/>
    <property type="project" value="InterPro"/>
</dbReference>
<dbReference type="AlphaFoldDB" id="A0A069SIC2"/>
<dbReference type="Pfam" id="PF12833">
    <property type="entry name" value="HTH_18"/>
    <property type="match status" value="1"/>
</dbReference>
<accession>A0A069SIC2</accession>
<organism evidence="5 6">
    <name type="scientific">Phocaeicola vulgatus str. 3975 RP4</name>
    <dbReference type="NCBI Taxonomy" id="1339352"/>
    <lineage>
        <taxon>Bacteria</taxon>
        <taxon>Pseudomonadati</taxon>
        <taxon>Bacteroidota</taxon>
        <taxon>Bacteroidia</taxon>
        <taxon>Bacteroidales</taxon>
        <taxon>Bacteroidaceae</taxon>
        <taxon>Phocaeicola</taxon>
    </lineage>
</organism>
<dbReference type="PATRIC" id="fig|1339352.3.peg.2349"/>
<name>A0A069SIC2_PHOVU</name>
<dbReference type="PANTHER" id="PTHR46796:SF13">
    <property type="entry name" value="HTH-TYPE TRANSCRIPTIONAL ACTIVATOR RHAS"/>
    <property type="match status" value="1"/>
</dbReference>
<dbReference type="PROSITE" id="PS01124">
    <property type="entry name" value="HTH_ARAC_FAMILY_2"/>
    <property type="match status" value="1"/>
</dbReference>
<reference evidence="5 6" key="1">
    <citation type="submission" date="2014-04" db="EMBL/GenBank/DDBJ databases">
        <authorList>
            <person name="Sears C."/>
            <person name="Carroll K."/>
            <person name="Sack B.R."/>
            <person name="Qadri F."/>
            <person name="Myers L.L."/>
            <person name="Chung G.-T."/>
            <person name="Escheverria P."/>
            <person name="Fraser C.M."/>
            <person name="Sadzewicz L."/>
            <person name="Shefchek K.A."/>
            <person name="Tallon L."/>
            <person name="Das S.P."/>
            <person name="Daugherty S."/>
            <person name="Mongodin E.F."/>
        </authorList>
    </citation>
    <scope>NUCLEOTIDE SEQUENCE [LARGE SCALE GENOMIC DNA]</scope>
    <source>
        <strain evidence="5 6">3975 RP4</strain>
    </source>
</reference>
<evidence type="ECO:0000256" key="1">
    <source>
        <dbReference type="ARBA" id="ARBA00023015"/>
    </source>
</evidence>
<proteinExistence type="predicted"/>
<dbReference type="Pfam" id="PF20240">
    <property type="entry name" value="DUF6597"/>
    <property type="match status" value="1"/>
</dbReference>
<dbReference type="SMART" id="SM00342">
    <property type="entry name" value="HTH_ARAC"/>
    <property type="match status" value="1"/>
</dbReference>
<evidence type="ECO:0000313" key="5">
    <source>
        <dbReference type="EMBL" id="KDS53562.1"/>
    </source>
</evidence>
<evidence type="ECO:0000313" key="6">
    <source>
        <dbReference type="Proteomes" id="UP000027661"/>
    </source>
</evidence>
<gene>
    <name evidence="5" type="ORF">M099_2444</name>
</gene>
<dbReference type="InterPro" id="IPR046532">
    <property type="entry name" value="DUF6597"/>
</dbReference>
<dbReference type="EMBL" id="JNHM01000029">
    <property type="protein sequence ID" value="KDS53562.1"/>
    <property type="molecule type" value="Genomic_DNA"/>
</dbReference>
<dbReference type="InterPro" id="IPR018060">
    <property type="entry name" value="HTH_AraC"/>
</dbReference>
<dbReference type="Proteomes" id="UP000027661">
    <property type="component" value="Unassembled WGS sequence"/>
</dbReference>
<dbReference type="GO" id="GO:0003700">
    <property type="term" value="F:DNA-binding transcription factor activity"/>
    <property type="evidence" value="ECO:0007669"/>
    <property type="project" value="InterPro"/>
</dbReference>
<feature type="domain" description="HTH araC/xylS-type" evidence="4">
    <location>
        <begin position="167"/>
        <end position="258"/>
    </location>
</feature>
<keyword evidence="2" id="KW-0238">DNA-binding</keyword>
<dbReference type="PANTHER" id="PTHR46796">
    <property type="entry name" value="HTH-TYPE TRANSCRIPTIONAL ACTIVATOR RHAS-RELATED"/>
    <property type="match status" value="1"/>
</dbReference>
<evidence type="ECO:0000256" key="3">
    <source>
        <dbReference type="ARBA" id="ARBA00023163"/>
    </source>
</evidence>
<sequence length="271" mass="31073">MYNEYQPSLLLAPYIDKYWEFKGNPDYGMKINILPDGCTDFIFTLGEVADIAEQESLIMQPYRSYFVGPMSRYSTLITYAKSIHMFGIRFLPCGLFRFMQLPLEELGNQRISTFESGGIFNDSLAERLCEQPYIQDKIRLIESFLTQALCTNNKIEKQISYAVDCINLSKGQLPIRSLVENVCLCQRHFERKFKHQTGYSPKEYSRIIKFKNAVDLLRSTSSNQLFSVAIEAGYYDTAHLSKEIKALSGNTPGSFLSLPVTEETTLTYLKL</sequence>
<comment type="caution">
    <text evidence="5">The sequence shown here is derived from an EMBL/GenBank/DDBJ whole genome shotgun (WGS) entry which is preliminary data.</text>
</comment>